<evidence type="ECO:0000256" key="1">
    <source>
        <dbReference type="SAM" id="MobiDB-lite"/>
    </source>
</evidence>
<feature type="region of interest" description="Disordered" evidence="1">
    <location>
        <begin position="52"/>
        <end position="77"/>
    </location>
</feature>
<dbReference type="AlphaFoldDB" id="A0A5K3F9P4"/>
<protein>
    <submittedName>
        <fullName evidence="2">Uncharacterized protein</fullName>
    </submittedName>
</protein>
<organism evidence="2">
    <name type="scientific">Mesocestoides corti</name>
    <name type="common">Flatworm</name>
    <dbReference type="NCBI Taxonomy" id="53468"/>
    <lineage>
        <taxon>Eukaryota</taxon>
        <taxon>Metazoa</taxon>
        <taxon>Spiralia</taxon>
        <taxon>Lophotrochozoa</taxon>
        <taxon>Platyhelminthes</taxon>
        <taxon>Cestoda</taxon>
        <taxon>Eucestoda</taxon>
        <taxon>Cyclophyllidea</taxon>
        <taxon>Mesocestoididae</taxon>
        <taxon>Mesocestoides</taxon>
    </lineage>
</organism>
<feature type="compositionally biased region" description="Basic and acidic residues" evidence="1">
    <location>
        <begin position="68"/>
        <end position="77"/>
    </location>
</feature>
<sequence length="77" mass="8777">MSPTISDALLPPFSQSINNIIRVLNNHKHQWPCIKVCQNLIRSELSDSRFVLDGPKPGHIPSKKTISRRCEDRNAEQ</sequence>
<reference evidence="2" key="1">
    <citation type="submission" date="2019-11" db="UniProtKB">
        <authorList>
            <consortium name="WormBaseParasite"/>
        </authorList>
    </citation>
    <scope>IDENTIFICATION</scope>
</reference>
<proteinExistence type="predicted"/>
<evidence type="ECO:0000313" key="2">
    <source>
        <dbReference type="WBParaSite" id="MCU_006074-RA"/>
    </source>
</evidence>
<dbReference type="WBParaSite" id="MCU_006074-RA">
    <property type="protein sequence ID" value="MCU_006074-RA"/>
    <property type="gene ID" value="MCU_006074"/>
</dbReference>
<name>A0A5K3F9P4_MESCO</name>
<accession>A0A5K3F9P4</accession>